<dbReference type="EMBL" id="UHJJ01000007">
    <property type="protein sequence ID" value="SUQ14651.1"/>
    <property type="molecule type" value="Genomic_DNA"/>
</dbReference>
<sequence>MNKISDFAQGSKRIGILGATGIIGQSLAEILQQKKLTVLKGGRGLENGPDTKKVNIDEPRSLKEFIDRCDIIINCTGPSLLTNQKILPAVVNAGKDYIDAFGWTNSKDSLKQEASRIILNAGSVPGMLSVLIRSMYKAETQEMKVWSGGREGGSIGSVGDIILSSINGYGESNCYIEDSETVKNKNLYLELFDGAEELPDKISTQLILTSEIRSVVKYLGVQNIRNYTIWAEERMKRIIMFGCVEASRLKKEEDLNKLFSTVLREINQLNKSKQPWFTIVIKSIEEYETTVLRLDTNDSSKLTAAMLAYMADTLIHHEVAGGVYWPFELADSDEVLHLIQNLGISVDIHGEL</sequence>
<dbReference type="Pfam" id="PF01370">
    <property type="entry name" value="Epimerase"/>
    <property type="match status" value="1"/>
</dbReference>
<dbReference type="Gene3D" id="3.40.50.720">
    <property type="entry name" value="NAD(P)-binding Rossmann-like Domain"/>
    <property type="match status" value="1"/>
</dbReference>
<evidence type="ECO:0000259" key="1">
    <source>
        <dbReference type="Pfam" id="PF01370"/>
    </source>
</evidence>
<feature type="domain" description="NAD-dependent epimerase/dehydratase" evidence="1">
    <location>
        <begin position="16"/>
        <end position="77"/>
    </location>
</feature>
<dbReference type="PANTHER" id="PTHR43781">
    <property type="entry name" value="SACCHAROPINE DEHYDROGENASE"/>
    <property type="match status" value="1"/>
</dbReference>
<dbReference type="SUPFAM" id="SSF51735">
    <property type="entry name" value="NAD(P)-binding Rossmann-fold domains"/>
    <property type="match status" value="1"/>
</dbReference>
<evidence type="ECO:0000313" key="3">
    <source>
        <dbReference type="Proteomes" id="UP000254051"/>
    </source>
</evidence>
<organism evidence="2 3">
    <name type="scientific">Faecalicatena contorta</name>
    <dbReference type="NCBI Taxonomy" id="39482"/>
    <lineage>
        <taxon>Bacteria</taxon>
        <taxon>Bacillati</taxon>
        <taxon>Bacillota</taxon>
        <taxon>Clostridia</taxon>
        <taxon>Lachnospirales</taxon>
        <taxon>Lachnospiraceae</taxon>
        <taxon>Faecalicatena</taxon>
    </lineage>
</organism>
<dbReference type="InterPro" id="IPR036291">
    <property type="entry name" value="NAD(P)-bd_dom_sf"/>
</dbReference>
<dbReference type="PANTHER" id="PTHR43781:SF1">
    <property type="entry name" value="SACCHAROPINE DEHYDROGENASE"/>
    <property type="match status" value="1"/>
</dbReference>
<dbReference type="AlphaFoldDB" id="A0A316AHN0"/>
<gene>
    <name evidence="2" type="ORF">SAMN05216529_107105</name>
</gene>
<dbReference type="InterPro" id="IPR001509">
    <property type="entry name" value="Epimerase_deHydtase"/>
</dbReference>
<reference evidence="3" key="1">
    <citation type="submission" date="2017-07" db="EMBL/GenBank/DDBJ databases">
        <authorList>
            <person name="Varghese N."/>
            <person name="Submissions S."/>
        </authorList>
    </citation>
    <scope>NUCLEOTIDE SEQUENCE [LARGE SCALE GENOMIC DNA]</scope>
    <source>
        <strain evidence="3">NLAE-zl-C134</strain>
    </source>
</reference>
<protein>
    <submittedName>
        <fullName evidence="2">Saccharopine dehydrogenase NADP binding domain-containing protein</fullName>
    </submittedName>
</protein>
<dbReference type="OrthoDB" id="1221575at2"/>
<accession>A0A316AHN0</accession>
<proteinExistence type="predicted"/>
<dbReference type="Proteomes" id="UP000254051">
    <property type="component" value="Unassembled WGS sequence"/>
</dbReference>
<dbReference type="RefSeq" id="WP_109711733.1">
    <property type="nucleotide sequence ID" value="NZ_QGDS01000007.1"/>
</dbReference>
<keyword evidence="3" id="KW-1185">Reference proteome</keyword>
<name>A0A316AHN0_9FIRM</name>
<evidence type="ECO:0000313" key="2">
    <source>
        <dbReference type="EMBL" id="SUQ14651.1"/>
    </source>
</evidence>